<name>A0A9W3JWA3_BURCE</name>
<dbReference type="InterPro" id="IPR012349">
    <property type="entry name" value="Split_barrel_FMN-bd"/>
</dbReference>
<dbReference type="AlphaFoldDB" id="A0A9W3JWA3"/>
<protein>
    <recommendedName>
        <fullName evidence="3">Pyridoxamine 5'-phosphate oxidase-like protein</fullName>
    </recommendedName>
</protein>
<accession>A0A9W3JWA3</accession>
<dbReference type="Gene3D" id="2.30.110.10">
    <property type="entry name" value="Electron Transport, Fmn-binding Protein, Chain A"/>
    <property type="match status" value="1"/>
</dbReference>
<evidence type="ECO:0000313" key="1">
    <source>
        <dbReference type="EMBL" id="AFQ46587.1"/>
    </source>
</evidence>
<evidence type="ECO:0000313" key="2">
    <source>
        <dbReference type="Proteomes" id="UP000032866"/>
    </source>
</evidence>
<dbReference type="KEGG" id="bct:GEM_0126"/>
<organism evidence="1 2">
    <name type="scientific">Burkholderia cepacia GG4</name>
    <dbReference type="NCBI Taxonomy" id="1009846"/>
    <lineage>
        <taxon>Bacteria</taxon>
        <taxon>Pseudomonadati</taxon>
        <taxon>Pseudomonadota</taxon>
        <taxon>Betaproteobacteria</taxon>
        <taxon>Burkholderiales</taxon>
        <taxon>Burkholderiaceae</taxon>
        <taxon>Burkholderia</taxon>
        <taxon>Burkholderia cepacia complex</taxon>
    </lineage>
</organism>
<evidence type="ECO:0008006" key="3">
    <source>
        <dbReference type="Google" id="ProtNLM"/>
    </source>
</evidence>
<dbReference type="EMBL" id="CP003774">
    <property type="protein sequence ID" value="AFQ46587.1"/>
    <property type="molecule type" value="Genomic_DNA"/>
</dbReference>
<gene>
    <name evidence="1" type="ORF">GEM_0126</name>
</gene>
<dbReference type="Proteomes" id="UP000032866">
    <property type="component" value="Chromosome 1"/>
</dbReference>
<reference evidence="1 2" key="1">
    <citation type="journal article" date="2012" name="J. Bacteriol.">
        <title>Complete Genome Sequence of Burkholderia sp. Strain GG4, a Betaproteobacterium That Reduces 3-Oxo-N-Acylhomoserine Lactones and Produces Different N-Acylhomoserine Lactones.</title>
        <authorList>
            <person name="Hong K.W."/>
            <person name="Koh C.L."/>
            <person name="Sam C.K."/>
            <person name="Yin W.F."/>
            <person name="Chan K.G."/>
        </authorList>
    </citation>
    <scope>NUCLEOTIDE SEQUENCE [LARGE SCALE GENOMIC DNA]</scope>
    <source>
        <strain evidence="1 2">GG4</strain>
    </source>
</reference>
<sequence length="187" mass="20008">MGPTETSMAEPPRSLPRHPVFHAGELDAHQRFGVADEAERMSDVVTTRVSIGVRQFIESQPFMFVGTTSGAPARVTCDIVQSLRDANGDLLPVVRVIDTKTLRFALPTHGAAGRIDARACDGSGVGLLFVDFVRGIRYRINGRATVRADLPGADATPWAAGSPIVELAIVQAYGNCGTRVVRLRPGT</sequence>
<proteinExistence type="predicted"/>